<gene>
    <name evidence="6" type="ORF">IAC63_03170</name>
</gene>
<evidence type="ECO:0000256" key="2">
    <source>
        <dbReference type="ARBA" id="ARBA00022630"/>
    </source>
</evidence>
<dbReference type="NCBIfam" id="TIGR00275">
    <property type="entry name" value="aminoacetone oxidase family FAD-binding enzyme"/>
    <property type="match status" value="1"/>
</dbReference>
<feature type="domain" description="RsdA/BaiN/AoA(So)-like insert" evidence="5">
    <location>
        <begin position="186"/>
        <end position="314"/>
    </location>
</feature>
<accession>A0A9D1SMF9</accession>
<reference evidence="6" key="2">
    <citation type="journal article" date="2021" name="PeerJ">
        <title>Extensive microbial diversity within the chicken gut microbiome revealed by metagenomics and culture.</title>
        <authorList>
            <person name="Gilroy R."/>
            <person name="Ravi A."/>
            <person name="Getino M."/>
            <person name="Pursley I."/>
            <person name="Horton D.L."/>
            <person name="Alikhan N.F."/>
            <person name="Baker D."/>
            <person name="Gharbi K."/>
            <person name="Hall N."/>
            <person name="Watson M."/>
            <person name="Adriaenssens E.M."/>
            <person name="Foster-Nyarko E."/>
            <person name="Jarju S."/>
            <person name="Secka A."/>
            <person name="Antonio M."/>
            <person name="Oren A."/>
            <person name="Chaudhuri R.R."/>
            <person name="La Ragione R."/>
            <person name="Hildebrand F."/>
            <person name="Pallen M.J."/>
        </authorList>
    </citation>
    <scope>NUCLEOTIDE SEQUENCE</scope>
    <source>
        <strain evidence="6">CHK136-897</strain>
    </source>
</reference>
<dbReference type="InterPro" id="IPR023166">
    <property type="entry name" value="BaiN-like_dom_sf"/>
</dbReference>
<evidence type="ECO:0000259" key="4">
    <source>
        <dbReference type="Pfam" id="PF03486"/>
    </source>
</evidence>
<protein>
    <submittedName>
        <fullName evidence="6">Aminoacetone oxidase family FAD-binding enzyme</fullName>
    </submittedName>
</protein>
<comment type="cofactor">
    <cofactor evidence="1">
        <name>FAD</name>
        <dbReference type="ChEBI" id="CHEBI:57692"/>
    </cofactor>
</comment>
<feature type="domain" description="RsdA/BaiN/AoA(So)-like Rossmann fold-like" evidence="4">
    <location>
        <begin position="5"/>
        <end position="381"/>
    </location>
</feature>
<dbReference type="PANTHER" id="PTHR42887">
    <property type="entry name" value="OS12G0638800 PROTEIN"/>
    <property type="match status" value="1"/>
</dbReference>
<evidence type="ECO:0000256" key="3">
    <source>
        <dbReference type="ARBA" id="ARBA00022827"/>
    </source>
</evidence>
<dbReference type="Gene3D" id="2.40.30.10">
    <property type="entry name" value="Translation factors"/>
    <property type="match status" value="1"/>
</dbReference>
<dbReference type="EMBL" id="DVNO01000029">
    <property type="protein sequence ID" value="HIU65616.1"/>
    <property type="molecule type" value="Genomic_DNA"/>
</dbReference>
<reference evidence="6" key="1">
    <citation type="submission" date="2020-10" db="EMBL/GenBank/DDBJ databases">
        <authorList>
            <person name="Gilroy R."/>
        </authorList>
    </citation>
    <scope>NUCLEOTIDE SEQUENCE</scope>
    <source>
        <strain evidence="6">CHK136-897</strain>
    </source>
</reference>
<dbReference type="SUPFAM" id="SSF51905">
    <property type="entry name" value="FAD/NAD(P)-binding domain"/>
    <property type="match status" value="1"/>
</dbReference>
<dbReference type="PANTHER" id="PTHR42887:SF2">
    <property type="entry name" value="OS12G0638800 PROTEIN"/>
    <property type="match status" value="1"/>
</dbReference>
<dbReference type="Gene3D" id="1.10.8.260">
    <property type="entry name" value="HI0933 insert domain-like"/>
    <property type="match status" value="1"/>
</dbReference>
<comment type="caution">
    <text evidence="6">The sequence shown here is derived from an EMBL/GenBank/DDBJ whole genome shotgun (WGS) entry which is preliminary data.</text>
</comment>
<dbReference type="InterPro" id="IPR036188">
    <property type="entry name" value="FAD/NAD-bd_sf"/>
</dbReference>
<evidence type="ECO:0000313" key="7">
    <source>
        <dbReference type="Proteomes" id="UP000824142"/>
    </source>
</evidence>
<dbReference type="InterPro" id="IPR004792">
    <property type="entry name" value="BaiN-like"/>
</dbReference>
<dbReference type="AlphaFoldDB" id="A0A9D1SMF9"/>
<evidence type="ECO:0000313" key="6">
    <source>
        <dbReference type="EMBL" id="HIU65616.1"/>
    </source>
</evidence>
<evidence type="ECO:0000259" key="5">
    <source>
        <dbReference type="Pfam" id="PF22780"/>
    </source>
</evidence>
<evidence type="ECO:0000256" key="1">
    <source>
        <dbReference type="ARBA" id="ARBA00001974"/>
    </source>
</evidence>
<dbReference type="Pfam" id="PF22780">
    <property type="entry name" value="HI0933_like_1st"/>
    <property type="match status" value="1"/>
</dbReference>
<organism evidence="6 7">
    <name type="scientific">Candidatus Enterousia avicola</name>
    <dbReference type="NCBI Taxonomy" id="2840787"/>
    <lineage>
        <taxon>Bacteria</taxon>
        <taxon>Pseudomonadati</taxon>
        <taxon>Pseudomonadota</taxon>
        <taxon>Alphaproteobacteria</taxon>
        <taxon>Candidatus Enterousia</taxon>
    </lineage>
</organism>
<dbReference type="Proteomes" id="UP000824142">
    <property type="component" value="Unassembled WGS sequence"/>
</dbReference>
<dbReference type="SUPFAM" id="SSF160996">
    <property type="entry name" value="HI0933 insert domain-like"/>
    <property type="match status" value="1"/>
</dbReference>
<name>A0A9D1SMF9_9PROT</name>
<sequence>MKKYDVIIIGAGASGLMAASAALKTGKSVAILESGDKPARKVLASGGGRCNFTNAAVSVKRYFGNNVDFVRSAITKVPFTEIINWAQDHDISWEEKTEGQYFCATGAASVVDALLFDVKNADIHLSTTVVKVLKINDVFKILTNGEEFSSKSVIVATGGVSFPALGVSDIGYKIAKQFGHKIIPIRPALCAISTNYFPSCLSGISIKVQISLNKESIEDFMLFTHFGLGGPAIYRATVRDFNDIIINMTPNVNLYEIFKDAKTKNGKKSTYGILSEFLPNRLAKWLSPETKNIADYKDKELLELSNRVTKVTISNRDIKLHGLQSAEVVRGGIDTTKISSKTMESQLCPGLFFTGEVLDIAGDLGGFNLHWAWASGKIAGENA</sequence>
<proteinExistence type="predicted"/>
<dbReference type="Pfam" id="PF03486">
    <property type="entry name" value="HI0933_like"/>
    <property type="match status" value="1"/>
</dbReference>
<dbReference type="InterPro" id="IPR057661">
    <property type="entry name" value="RsdA/BaiN/AoA(So)_Rossmann"/>
</dbReference>
<dbReference type="Gene3D" id="3.50.50.60">
    <property type="entry name" value="FAD/NAD(P)-binding domain"/>
    <property type="match status" value="1"/>
</dbReference>
<keyword evidence="2" id="KW-0285">Flavoprotein</keyword>
<dbReference type="PRINTS" id="PR00411">
    <property type="entry name" value="PNDRDTASEI"/>
</dbReference>
<keyword evidence="3" id="KW-0274">FAD</keyword>
<dbReference type="InterPro" id="IPR055178">
    <property type="entry name" value="RsdA/BaiN/AoA(So)-like_dom"/>
</dbReference>